<proteinExistence type="predicted"/>
<dbReference type="PANTHER" id="PTHR11669">
    <property type="entry name" value="REPLICATION FACTOR C / DNA POLYMERASE III GAMMA-TAU SUBUNIT"/>
    <property type="match status" value="1"/>
</dbReference>
<evidence type="ECO:0000313" key="9">
    <source>
        <dbReference type="Proteomes" id="UP000824988"/>
    </source>
</evidence>
<dbReference type="KEGG" id="moz:MoryE10_05980"/>
<dbReference type="GO" id="GO:0003677">
    <property type="term" value="F:DNA binding"/>
    <property type="evidence" value="ECO:0007669"/>
    <property type="project" value="InterPro"/>
</dbReference>
<dbReference type="InterPro" id="IPR015199">
    <property type="entry name" value="DNA_pol_III_delta_C"/>
</dbReference>
<evidence type="ECO:0000256" key="5">
    <source>
        <dbReference type="ARBA" id="ARBA00022932"/>
    </source>
</evidence>
<keyword evidence="2" id="KW-0808">Transferase</keyword>
<evidence type="ECO:0000256" key="1">
    <source>
        <dbReference type="ARBA" id="ARBA00012417"/>
    </source>
</evidence>
<dbReference type="InterPro" id="IPR050238">
    <property type="entry name" value="DNA_Rep/Repair_Clamp_Loader"/>
</dbReference>
<protein>
    <recommendedName>
        <fullName evidence="1">DNA-directed DNA polymerase</fullName>
        <ecNumber evidence="1">2.7.7.7</ecNumber>
    </recommendedName>
</protein>
<evidence type="ECO:0000313" key="8">
    <source>
        <dbReference type="EMBL" id="BBL69992.1"/>
    </source>
</evidence>
<gene>
    <name evidence="8" type="primary">holB</name>
    <name evidence="8" type="ORF">MoryE10_05980</name>
</gene>
<dbReference type="GO" id="GO:0003887">
    <property type="term" value="F:DNA-directed DNA polymerase activity"/>
    <property type="evidence" value="ECO:0007669"/>
    <property type="project" value="UniProtKB-KW"/>
</dbReference>
<dbReference type="EMBL" id="AP019782">
    <property type="protein sequence ID" value="BBL69992.1"/>
    <property type="molecule type" value="Genomic_DNA"/>
</dbReference>
<dbReference type="PANTHER" id="PTHR11669:SF8">
    <property type="entry name" value="DNA POLYMERASE III SUBUNIT DELTA"/>
    <property type="match status" value="1"/>
</dbReference>
<reference evidence="8" key="1">
    <citation type="submission" date="2019-06" db="EMBL/GenBank/DDBJ databases">
        <title>Complete genome sequence of Methylogaea oryzae strain JCM16910.</title>
        <authorList>
            <person name="Asakawa S."/>
        </authorList>
    </citation>
    <scope>NUCLEOTIDE SEQUENCE</scope>
    <source>
        <strain evidence="8">E10</strain>
    </source>
</reference>
<dbReference type="GO" id="GO:0009360">
    <property type="term" value="C:DNA polymerase III complex"/>
    <property type="evidence" value="ECO:0007669"/>
    <property type="project" value="InterPro"/>
</dbReference>
<evidence type="ECO:0000256" key="3">
    <source>
        <dbReference type="ARBA" id="ARBA00022695"/>
    </source>
</evidence>
<feature type="domain" description="DNA polymerase III delta subunit C-terminal" evidence="7">
    <location>
        <begin position="216"/>
        <end position="329"/>
    </location>
</feature>
<sequence>MVEQALTATGAPYPWLAEPWRRLLGYHHERRLPHAVLLTGRQGLGKRRLAESFAAYLLCQQPGDAACGECAGCRLLAAETHPDYLLAQPAEPGKAIGIDTVRALIDKLSLKPQYSGHRVVLFDPAHAMNAAAANALLKTLEEPPERTLMLLVSAMPSLLPPTLASRCQRLPVAPPPRETALAWLQAQQPSIAAQAALAAACDAPLKALDLAGSGMLEQRARLFDLWPAFVQGRAEPVQAAEKLANVPLEVLIDWLYSWACDALKLTQSAPLRLLVNSDRAAQLQAVAQRAHPDGLALLVETLLRCRRQLAVNAQLNRQLLLEEVLIAWRRLTE</sequence>
<keyword evidence="4" id="KW-0235">DNA replication</keyword>
<keyword evidence="9" id="KW-1185">Reference proteome</keyword>
<organism evidence="8 9">
    <name type="scientific">Methylogaea oryzae</name>
    <dbReference type="NCBI Taxonomy" id="1295382"/>
    <lineage>
        <taxon>Bacteria</taxon>
        <taxon>Pseudomonadati</taxon>
        <taxon>Pseudomonadota</taxon>
        <taxon>Gammaproteobacteria</taxon>
        <taxon>Methylococcales</taxon>
        <taxon>Methylococcaceae</taxon>
        <taxon>Methylogaea</taxon>
    </lineage>
</organism>
<dbReference type="AlphaFoldDB" id="A0A8D4VMU0"/>
<evidence type="ECO:0000256" key="6">
    <source>
        <dbReference type="ARBA" id="ARBA00049244"/>
    </source>
</evidence>
<name>A0A8D4VMU0_9GAMM</name>
<evidence type="ECO:0000256" key="4">
    <source>
        <dbReference type="ARBA" id="ARBA00022705"/>
    </source>
</evidence>
<keyword evidence="3" id="KW-0548">Nucleotidyltransferase</keyword>
<comment type="catalytic activity">
    <reaction evidence="6">
        <text>DNA(n) + a 2'-deoxyribonucleoside 5'-triphosphate = DNA(n+1) + diphosphate</text>
        <dbReference type="Rhea" id="RHEA:22508"/>
        <dbReference type="Rhea" id="RHEA-COMP:17339"/>
        <dbReference type="Rhea" id="RHEA-COMP:17340"/>
        <dbReference type="ChEBI" id="CHEBI:33019"/>
        <dbReference type="ChEBI" id="CHEBI:61560"/>
        <dbReference type="ChEBI" id="CHEBI:173112"/>
        <dbReference type="EC" id="2.7.7.7"/>
    </reaction>
</comment>
<evidence type="ECO:0000259" key="7">
    <source>
        <dbReference type="Pfam" id="PF09115"/>
    </source>
</evidence>
<dbReference type="Proteomes" id="UP000824988">
    <property type="component" value="Chromosome"/>
</dbReference>
<dbReference type="InterPro" id="IPR004622">
    <property type="entry name" value="DNA_pol_HolB"/>
</dbReference>
<dbReference type="GO" id="GO:0006261">
    <property type="term" value="P:DNA-templated DNA replication"/>
    <property type="evidence" value="ECO:0007669"/>
    <property type="project" value="TreeGrafter"/>
</dbReference>
<dbReference type="RefSeq" id="WP_221048160.1">
    <property type="nucleotide sequence ID" value="NZ_AP019782.1"/>
</dbReference>
<dbReference type="Pfam" id="PF09115">
    <property type="entry name" value="DNApol3-delta_C"/>
    <property type="match status" value="1"/>
</dbReference>
<dbReference type="NCBIfam" id="TIGR00678">
    <property type="entry name" value="holB"/>
    <property type="match status" value="1"/>
</dbReference>
<dbReference type="GO" id="GO:0008408">
    <property type="term" value="F:3'-5' exonuclease activity"/>
    <property type="evidence" value="ECO:0007669"/>
    <property type="project" value="InterPro"/>
</dbReference>
<keyword evidence="5" id="KW-0239">DNA-directed DNA polymerase</keyword>
<dbReference type="NCBIfam" id="NF004310">
    <property type="entry name" value="PRK05707.1"/>
    <property type="match status" value="1"/>
</dbReference>
<dbReference type="Pfam" id="PF13177">
    <property type="entry name" value="DNA_pol3_delta2"/>
    <property type="match status" value="1"/>
</dbReference>
<dbReference type="EC" id="2.7.7.7" evidence="1"/>
<evidence type="ECO:0000256" key="2">
    <source>
        <dbReference type="ARBA" id="ARBA00022679"/>
    </source>
</evidence>
<accession>A0A8D4VMU0</accession>